<dbReference type="PANTHER" id="PTHR42928">
    <property type="entry name" value="TRICARBOXYLATE-BINDING PROTEIN"/>
    <property type="match status" value="1"/>
</dbReference>
<name>A0ABT2PNH4_9BURK</name>
<comment type="similarity">
    <text evidence="1">Belongs to the UPF0065 (bug) family.</text>
</comment>
<dbReference type="CDD" id="cd13578">
    <property type="entry name" value="PBP2_Bug27"/>
    <property type="match status" value="1"/>
</dbReference>
<dbReference type="Gene3D" id="3.40.190.10">
    <property type="entry name" value="Periplasmic binding protein-like II"/>
    <property type="match status" value="1"/>
</dbReference>
<evidence type="ECO:0000313" key="4">
    <source>
        <dbReference type="Proteomes" id="UP001525968"/>
    </source>
</evidence>
<dbReference type="InterPro" id="IPR042100">
    <property type="entry name" value="Bug_dom1"/>
</dbReference>
<gene>
    <name evidence="3" type="ORF">N0K08_08485</name>
</gene>
<dbReference type="Pfam" id="PF03401">
    <property type="entry name" value="TctC"/>
    <property type="match status" value="1"/>
</dbReference>
<keyword evidence="4" id="KW-1185">Reference proteome</keyword>
<dbReference type="Gene3D" id="3.40.190.150">
    <property type="entry name" value="Bordetella uptake gene, domain 1"/>
    <property type="match status" value="1"/>
</dbReference>
<feature type="signal peptide" evidence="2">
    <location>
        <begin position="1"/>
        <end position="20"/>
    </location>
</feature>
<dbReference type="InterPro" id="IPR005064">
    <property type="entry name" value="BUG"/>
</dbReference>
<dbReference type="PANTHER" id="PTHR42928:SF5">
    <property type="entry name" value="BLR1237 PROTEIN"/>
    <property type="match status" value="1"/>
</dbReference>
<protein>
    <submittedName>
        <fullName evidence="3">Tripartite tricarboxylate transporter substrate binding protein</fullName>
    </submittedName>
</protein>
<sequence>MTRFVHLGLGAVLAAGAALAGAQDSYPERSVTLVVPTAAAGGSDTVGRLIADRLGHVLKQPFIVDNKPGANGVLGTDSIAHAKPDGYRLLFTYAAAHVVNPFLLKKMPYDVLKDFAPVVQIARGGNVLLVNPQLPVKTLKEFVDYVRARPGQLNYCSWGTGSGGHLTMESLKHQAGLVMTHAPYKGSMPCVQDIMAGQIQAGFADVSSTVGLVQAGKVRAIAISGPQRVPSFPDVPSMNEAGYPFTTYSWYGIFAPAGTPRPIVQKLNAAVQEVLKEPATIKRLQELNFSDLAQTTPEQFASVVQQDMAQWGALVRTLDLKPQ</sequence>
<organism evidence="3 4">
    <name type="scientific">Acidovorax bellezanensis</name>
    <dbReference type="NCBI Taxonomy" id="2976702"/>
    <lineage>
        <taxon>Bacteria</taxon>
        <taxon>Pseudomonadati</taxon>
        <taxon>Pseudomonadota</taxon>
        <taxon>Betaproteobacteria</taxon>
        <taxon>Burkholderiales</taxon>
        <taxon>Comamonadaceae</taxon>
        <taxon>Acidovorax</taxon>
    </lineage>
</organism>
<evidence type="ECO:0000256" key="1">
    <source>
        <dbReference type="ARBA" id="ARBA00006987"/>
    </source>
</evidence>
<dbReference type="RefSeq" id="WP_261499778.1">
    <property type="nucleotide sequence ID" value="NZ_JAODYH010000004.1"/>
</dbReference>
<proteinExistence type="inferred from homology"/>
<evidence type="ECO:0000256" key="2">
    <source>
        <dbReference type="SAM" id="SignalP"/>
    </source>
</evidence>
<dbReference type="PIRSF" id="PIRSF017082">
    <property type="entry name" value="YflP"/>
    <property type="match status" value="1"/>
</dbReference>
<dbReference type="SUPFAM" id="SSF53850">
    <property type="entry name" value="Periplasmic binding protein-like II"/>
    <property type="match status" value="1"/>
</dbReference>
<comment type="caution">
    <text evidence="3">The sequence shown here is derived from an EMBL/GenBank/DDBJ whole genome shotgun (WGS) entry which is preliminary data.</text>
</comment>
<dbReference type="Proteomes" id="UP001525968">
    <property type="component" value="Unassembled WGS sequence"/>
</dbReference>
<feature type="chain" id="PRO_5047254673" evidence="2">
    <location>
        <begin position="21"/>
        <end position="323"/>
    </location>
</feature>
<accession>A0ABT2PNH4</accession>
<keyword evidence="2" id="KW-0732">Signal</keyword>
<evidence type="ECO:0000313" key="3">
    <source>
        <dbReference type="EMBL" id="MCT9810668.1"/>
    </source>
</evidence>
<reference evidence="3 4" key="1">
    <citation type="submission" date="2022-09" db="EMBL/GenBank/DDBJ databases">
        <title>Draft genome of isolate Be4.</title>
        <authorList>
            <person name="Sanchez-Castro I."/>
            <person name="Martinez-Rodriguez P."/>
            <person name="Descostes M."/>
            <person name="Merroun M."/>
        </authorList>
    </citation>
    <scope>NUCLEOTIDE SEQUENCE [LARGE SCALE GENOMIC DNA]</scope>
    <source>
        <strain evidence="3 4">Be4</strain>
    </source>
</reference>
<dbReference type="EMBL" id="JAODYH010000004">
    <property type="protein sequence ID" value="MCT9810668.1"/>
    <property type="molecule type" value="Genomic_DNA"/>
</dbReference>